<evidence type="ECO:0000313" key="6">
    <source>
        <dbReference type="EMBL" id="PVV01506.1"/>
    </source>
</evidence>
<feature type="compositionally biased region" description="Basic and acidic residues" evidence="4">
    <location>
        <begin position="65"/>
        <end position="78"/>
    </location>
</feature>
<dbReference type="Pfam" id="PF00076">
    <property type="entry name" value="RRM_1"/>
    <property type="match status" value="2"/>
</dbReference>
<dbReference type="PROSITE" id="PS50102">
    <property type="entry name" value="RRM"/>
    <property type="match status" value="2"/>
</dbReference>
<comment type="caution">
    <text evidence="6">The sequence shown here is derived from an EMBL/GenBank/DDBJ whole genome shotgun (WGS) entry which is preliminary data.</text>
</comment>
<dbReference type="AlphaFoldDB" id="A0A2T9ZA83"/>
<feature type="domain" description="RRM" evidence="5">
    <location>
        <begin position="197"/>
        <end position="274"/>
    </location>
</feature>
<evidence type="ECO:0000259" key="5">
    <source>
        <dbReference type="PROSITE" id="PS50102"/>
    </source>
</evidence>
<proteinExistence type="predicted"/>
<dbReference type="Gene3D" id="3.30.70.330">
    <property type="match status" value="2"/>
</dbReference>
<dbReference type="SMART" id="SM00360">
    <property type="entry name" value="RRM"/>
    <property type="match status" value="2"/>
</dbReference>
<organism evidence="6 7">
    <name type="scientific">Smittium megazygosporum</name>
    <dbReference type="NCBI Taxonomy" id="133381"/>
    <lineage>
        <taxon>Eukaryota</taxon>
        <taxon>Fungi</taxon>
        <taxon>Fungi incertae sedis</taxon>
        <taxon>Zoopagomycota</taxon>
        <taxon>Kickxellomycotina</taxon>
        <taxon>Harpellomycetes</taxon>
        <taxon>Harpellales</taxon>
        <taxon>Legeriomycetaceae</taxon>
        <taxon>Smittium</taxon>
    </lineage>
</organism>
<dbReference type="InterPro" id="IPR000504">
    <property type="entry name" value="RRM_dom"/>
</dbReference>
<feature type="compositionally biased region" description="Basic and acidic residues" evidence="4">
    <location>
        <begin position="108"/>
        <end position="130"/>
    </location>
</feature>
<feature type="compositionally biased region" description="Basic and acidic residues" evidence="4">
    <location>
        <begin position="19"/>
        <end position="30"/>
    </location>
</feature>
<feature type="compositionally biased region" description="Basic residues" evidence="4">
    <location>
        <begin position="79"/>
        <end position="88"/>
    </location>
</feature>
<sequence>MEKSKEKIKDSKKKLSKKSPVESEEKEVKEAQGINIESKDSKDSKKSKKSKDSDSVTSKKSSKSKNKEEKSASKDKNKDKKSKSKKRKVSEDTNEQSEKQILENPDSSETKVNDTILKDEDVLEQSKQDESSQDIAASKKLKLDSKTTVSKVENNDDPASALEESGKNSKRKNDTLSSSKDISANIGSHNSKHEPSPGIWIGNLNYRTNRDSLLVFISYAGKPKRIRLPVTKGNGFNKGYAYIDFETKEEAVKALELSEQVLDNRNVLIRLNDDFSTSHKNSKDSPSSSSGKAGNSSNEKTFLRSRAKPSTPTPTLLLKGLSFNTSRKTLIDLALTFGKIVNVRASTFPDNPSRIRGFAYIDFRSQESADRAYEALQGYVLDGREIVAEYASQNAYQQRPAIKKLKYQK</sequence>
<feature type="compositionally biased region" description="Basic and acidic residues" evidence="4">
    <location>
        <begin position="37"/>
        <end position="54"/>
    </location>
</feature>
<protein>
    <recommendedName>
        <fullName evidence="5">RRM domain-containing protein</fullName>
    </recommendedName>
</protein>
<feature type="domain" description="RRM" evidence="5">
    <location>
        <begin position="314"/>
        <end position="393"/>
    </location>
</feature>
<dbReference type="PANTHER" id="PTHR23236:SF119">
    <property type="entry name" value="NUCLEAR RNA-BINDING PROTEIN SART-3"/>
    <property type="match status" value="1"/>
</dbReference>
<keyword evidence="7" id="KW-1185">Reference proteome</keyword>
<dbReference type="CDD" id="cd00590">
    <property type="entry name" value="RRM_SF"/>
    <property type="match status" value="2"/>
</dbReference>
<dbReference type="InterPro" id="IPR012677">
    <property type="entry name" value="Nucleotide-bd_a/b_plait_sf"/>
</dbReference>
<keyword evidence="1" id="KW-0677">Repeat</keyword>
<name>A0A2T9ZA83_9FUNG</name>
<accession>A0A2T9ZA83</accession>
<dbReference type="SUPFAM" id="SSF54928">
    <property type="entry name" value="RNA-binding domain, RBD"/>
    <property type="match status" value="1"/>
</dbReference>
<gene>
    <name evidence="6" type="ORF">BB560_004075</name>
</gene>
<dbReference type="STRING" id="133381.A0A2T9ZA83"/>
<feature type="compositionally biased region" description="Basic and acidic residues" evidence="4">
    <location>
        <begin position="164"/>
        <end position="174"/>
    </location>
</feature>
<feature type="compositionally biased region" description="Polar residues" evidence="4">
    <location>
        <begin position="175"/>
        <end position="189"/>
    </location>
</feature>
<evidence type="ECO:0000256" key="3">
    <source>
        <dbReference type="PROSITE-ProRule" id="PRU00176"/>
    </source>
</evidence>
<reference evidence="6 7" key="1">
    <citation type="journal article" date="2018" name="MBio">
        <title>Comparative Genomics Reveals the Core Gene Toolbox for the Fungus-Insect Symbiosis.</title>
        <authorList>
            <person name="Wang Y."/>
            <person name="Stata M."/>
            <person name="Wang W."/>
            <person name="Stajich J.E."/>
            <person name="White M.M."/>
            <person name="Moncalvo J.M."/>
        </authorList>
    </citation>
    <scope>NUCLEOTIDE SEQUENCE [LARGE SCALE GENOMIC DNA]</scope>
    <source>
        <strain evidence="6 7">SC-DP-2</strain>
    </source>
</reference>
<dbReference type="EMBL" id="MBFS01001021">
    <property type="protein sequence ID" value="PVV01506.1"/>
    <property type="molecule type" value="Genomic_DNA"/>
</dbReference>
<keyword evidence="2 3" id="KW-0694">RNA-binding</keyword>
<dbReference type="InterPro" id="IPR035979">
    <property type="entry name" value="RBD_domain_sf"/>
</dbReference>
<evidence type="ECO:0000256" key="1">
    <source>
        <dbReference type="ARBA" id="ARBA00022737"/>
    </source>
</evidence>
<dbReference type="Proteomes" id="UP000245609">
    <property type="component" value="Unassembled WGS sequence"/>
</dbReference>
<feature type="compositionally biased region" description="Low complexity" evidence="4">
    <location>
        <begin position="284"/>
        <end position="298"/>
    </location>
</feature>
<evidence type="ECO:0000256" key="2">
    <source>
        <dbReference type="ARBA" id="ARBA00022884"/>
    </source>
</evidence>
<evidence type="ECO:0000313" key="7">
    <source>
        <dbReference type="Proteomes" id="UP000245609"/>
    </source>
</evidence>
<dbReference type="OrthoDB" id="439808at2759"/>
<evidence type="ECO:0000256" key="4">
    <source>
        <dbReference type="SAM" id="MobiDB-lite"/>
    </source>
</evidence>
<dbReference type="PANTHER" id="PTHR23236">
    <property type="entry name" value="EUKARYOTIC TRANSLATION INITIATION FACTOR 4B/4H"/>
    <property type="match status" value="1"/>
</dbReference>
<feature type="region of interest" description="Disordered" evidence="4">
    <location>
        <begin position="275"/>
        <end position="313"/>
    </location>
</feature>
<feature type="region of interest" description="Disordered" evidence="4">
    <location>
        <begin position="1"/>
        <end position="199"/>
    </location>
</feature>
<dbReference type="GO" id="GO:0003723">
    <property type="term" value="F:RNA binding"/>
    <property type="evidence" value="ECO:0007669"/>
    <property type="project" value="UniProtKB-UniRule"/>
</dbReference>